<gene>
    <name evidence="15" type="ORF">FKZ61_06925</name>
</gene>
<evidence type="ECO:0000256" key="1">
    <source>
        <dbReference type="ARBA" id="ARBA00003408"/>
    </source>
</evidence>
<evidence type="ECO:0000256" key="6">
    <source>
        <dbReference type="ARBA" id="ARBA00022449"/>
    </source>
</evidence>
<evidence type="ECO:0000256" key="8">
    <source>
        <dbReference type="ARBA" id="ARBA00022692"/>
    </source>
</evidence>
<dbReference type="PANTHER" id="PTHR43298:SF2">
    <property type="entry name" value="FMN_FAD EXPORTER YEEO-RELATED"/>
    <property type="match status" value="1"/>
</dbReference>
<keyword evidence="5" id="KW-0813">Transport</keyword>
<feature type="region of interest" description="Disordered" evidence="13">
    <location>
        <begin position="17"/>
        <end position="48"/>
    </location>
</feature>
<evidence type="ECO:0000256" key="4">
    <source>
        <dbReference type="ARBA" id="ARBA00020268"/>
    </source>
</evidence>
<dbReference type="CDD" id="cd13137">
    <property type="entry name" value="MATE_NorM_like"/>
    <property type="match status" value="1"/>
</dbReference>
<evidence type="ECO:0000256" key="2">
    <source>
        <dbReference type="ARBA" id="ARBA00004651"/>
    </source>
</evidence>
<keyword evidence="10" id="KW-0406">Ion transport</keyword>
<sequence length="493" mass="52785">MHQARLRPSIRHTEFSRRNWVEEREQFPEVAGPDPADDHPQPPGDDPTELSLRRRVFNLAWPVISENFLQTLLGVVDTLMVAQLGAEAIAGVGAAIQIMFFIISALSATSVGSSVLVAQAVGAQAFARASRLAKQSLVWSVIISIPLIVAGLFSAEWLIAIFGMEPAVSAIGTEYLQVTMGTVVVLTLLLLGGGVLRGAGDSRTPMLITACANLVNVVLTYGLIFGRLGMPELGAVGSAWGTFLSRALGVAILLVVLWRGRHGITIRGRQGWWPSLQLARNILRIGIPAALEQMLISVGFLVLTIVVARLGTLALAAHRIAFNALSVAFLPGIGFGIAATALVGQSIGARRQAEGWMIARIATEWALIWMGSLGVVFFLFGRAIMGIFTDDPTVIEMGAAAFRPLALTMPFWAVLFVQGGALRGTGNTQYPLRVNTIGVWTSVLLGALLLRLMGGGLATVWVAFLLVAPVTSTLLLRRFRRAITREKLVAAFS</sequence>
<feature type="transmembrane region" description="Helical" evidence="14">
    <location>
        <begin position="458"/>
        <end position="476"/>
    </location>
</feature>
<evidence type="ECO:0000256" key="9">
    <source>
        <dbReference type="ARBA" id="ARBA00022989"/>
    </source>
</evidence>
<dbReference type="InParanoid" id="A0A540VIM8"/>
<feature type="transmembrane region" description="Helical" evidence="14">
    <location>
        <begin position="400"/>
        <end position="422"/>
    </location>
</feature>
<comment type="similarity">
    <text evidence="3">Belongs to the multi antimicrobial extrusion (MATE) (TC 2.A.66.1) family.</text>
</comment>
<feature type="transmembrane region" description="Helical" evidence="14">
    <location>
        <begin position="207"/>
        <end position="226"/>
    </location>
</feature>
<comment type="function">
    <text evidence="1">Multidrug efflux pump.</text>
</comment>
<reference evidence="15 16" key="1">
    <citation type="submission" date="2019-06" db="EMBL/GenBank/DDBJ databases">
        <title>Genome sequence of Litorilinea aerophila BAA-2444.</title>
        <authorList>
            <person name="Maclea K.S."/>
            <person name="Maurais E.G."/>
            <person name="Iannazzi L.C."/>
        </authorList>
    </citation>
    <scope>NUCLEOTIDE SEQUENCE [LARGE SCALE GENOMIC DNA]</scope>
    <source>
        <strain evidence="15 16">ATCC BAA-2444</strain>
    </source>
</reference>
<feature type="transmembrane region" description="Helical" evidence="14">
    <location>
        <begin position="365"/>
        <end position="388"/>
    </location>
</feature>
<dbReference type="Pfam" id="PF01554">
    <property type="entry name" value="MatE"/>
    <property type="match status" value="2"/>
</dbReference>
<feature type="transmembrane region" description="Helical" evidence="14">
    <location>
        <begin position="434"/>
        <end position="452"/>
    </location>
</feature>
<name>A0A540VIM8_9CHLR</name>
<evidence type="ECO:0000313" key="16">
    <source>
        <dbReference type="Proteomes" id="UP000317371"/>
    </source>
</evidence>
<dbReference type="InterPro" id="IPR048279">
    <property type="entry name" value="MdtK-like"/>
</dbReference>
<dbReference type="AlphaFoldDB" id="A0A540VIM8"/>
<evidence type="ECO:0000256" key="10">
    <source>
        <dbReference type="ARBA" id="ARBA00023065"/>
    </source>
</evidence>
<evidence type="ECO:0000256" key="5">
    <source>
        <dbReference type="ARBA" id="ARBA00022448"/>
    </source>
</evidence>
<dbReference type="NCBIfam" id="TIGR00797">
    <property type="entry name" value="matE"/>
    <property type="match status" value="1"/>
</dbReference>
<dbReference type="GO" id="GO:0006811">
    <property type="term" value="P:monoatomic ion transport"/>
    <property type="evidence" value="ECO:0007669"/>
    <property type="project" value="UniProtKB-KW"/>
</dbReference>
<dbReference type="GO" id="GO:0005886">
    <property type="term" value="C:plasma membrane"/>
    <property type="evidence" value="ECO:0007669"/>
    <property type="project" value="UniProtKB-SubCell"/>
</dbReference>
<evidence type="ECO:0000256" key="7">
    <source>
        <dbReference type="ARBA" id="ARBA00022475"/>
    </source>
</evidence>
<feature type="transmembrane region" description="Helical" evidence="14">
    <location>
        <begin position="88"/>
        <end position="117"/>
    </location>
</feature>
<dbReference type="Proteomes" id="UP000317371">
    <property type="component" value="Unassembled WGS sequence"/>
</dbReference>
<evidence type="ECO:0000256" key="14">
    <source>
        <dbReference type="SAM" id="Phobius"/>
    </source>
</evidence>
<comment type="subcellular location">
    <subcellularLocation>
        <location evidence="2">Cell membrane</location>
        <topology evidence="2">Multi-pass membrane protein</topology>
    </subcellularLocation>
</comment>
<evidence type="ECO:0000313" key="15">
    <source>
        <dbReference type="EMBL" id="TQE96619.1"/>
    </source>
</evidence>
<dbReference type="GO" id="GO:0042910">
    <property type="term" value="F:xenobiotic transmembrane transporter activity"/>
    <property type="evidence" value="ECO:0007669"/>
    <property type="project" value="InterPro"/>
</dbReference>
<keyword evidence="7" id="KW-1003">Cell membrane</keyword>
<dbReference type="EMBL" id="VIGC01000007">
    <property type="protein sequence ID" value="TQE96619.1"/>
    <property type="molecule type" value="Genomic_DNA"/>
</dbReference>
<evidence type="ECO:0000256" key="13">
    <source>
        <dbReference type="SAM" id="MobiDB-lite"/>
    </source>
</evidence>
<keyword evidence="11 14" id="KW-0472">Membrane</keyword>
<feature type="compositionally biased region" description="Basic and acidic residues" evidence="13">
    <location>
        <begin position="17"/>
        <end position="27"/>
    </location>
</feature>
<keyword evidence="8 14" id="KW-0812">Transmembrane</keyword>
<dbReference type="InterPro" id="IPR002528">
    <property type="entry name" value="MATE_fam"/>
</dbReference>
<keyword evidence="16" id="KW-1185">Reference proteome</keyword>
<dbReference type="OrthoDB" id="9776324at2"/>
<comment type="caution">
    <text evidence="15">The sequence shown here is derived from an EMBL/GenBank/DDBJ whole genome shotgun (WGS) entry which is preliminary data.</text>
</comment>
<feature type="transmembrane region" description="Helical" evidence="14">
    <location>
        <begin position="281"/>
        <end position="308"/>
    </location>
</feature>
<evidence type="ECO:0000256" key="11">
    <source>
        <dbReference type="ARBA" id="ARBA00023136"/>
    </source>
</evidence>
<proteinExistence type="inferred from homology"/>
<feature type="transmembrane region" description="Helical" evidence="14">
    <location>
        <begin position="137"/>
        <end position="163"/>
    </location>
</feature>
<organism evidence="15 16">
    <name type="scientific">Litorilinea aerophila</name>
    <dbReference type="NCBI Taxonomy" id="1204385"/>
    <lineage>
        <taxon>Bacteria</taxon>
        <taxon>Bacillati</taxon>
        <taxon>Chloroflexota</taxon>
        <taxon>Caldilineae</taxon>
        <taxon>Caldilineales</taxon>
        <taxon>Caldilineaceae</taxon>
        <taxon>Litorilinea</taxon>
    </lineage>
</organism>
<dbReference type="PIRSF" id="PIRSF006603">
    <property type="entry name" value="DinF"/>
    <property type="match status" value="1"/>
</dbReference>
<dbReference type="InterPro" id="IPR050222">
    <property type="entry name" value="MATE_MdtK"/>
</dbReference>
<feature type="transmembrane region" description="Helical" evidence="14">
    <location>
        <begin position="59"/>
        <end position="82"/>
    </location>
</feature>
<dbReference type="GO" id="GO:0015297">
    <property type="term" value="F:antiporter activity"/>
    <property type="evidence" value="ECO:0007669"/>
    <property type="project" value="UniProtKB-KW"/>
</dbReference>
<evidence type="ECO:0000256" key="12">
    <source>
        <dbReference type="ARBA" id="ARBA00031636"/>
    </source>
</evidence>
<protein>
    <recommendedName>
        <fullName evidence="4">Probable multidrug resistance protein NorM</fullName>
    </recommendedName>
    <alternativeName>
        <fullName evidence="12">Multidrug-efflux transporter</fullName>
    </alternativeName>
</protein>
<dbReference type="PANTHER" id="PTHR43298">
    <property type="entry name" value="MULTIDRUG RESISTANCE PROTEIN NORM-RELATED"/>
    <property type="match status" value="1"/>
</dbReference>
<accession>A0A540VIM8</accession>
<feature type="transmembrane region" description="Helical" evidence="14">
    <location>
        <begin position="238"/>
        <end position="260"/>
    </location>
</feature>
<feature type="transmembrane region" description="Helical" evidence="14">
    <location>
        <begin position="175"/>
        <end position="195"/>
    </location>
</feature>
<dbReference type="FunCoup" id="A0A540VIM8">
    <property type="interactions" value="54"/>
</dbReference>
<feature type="transmembrane region" description="Helical" evidence="14">
    <location>
        <begin position="320"/>
        <end position="344"/>
    </location>
</feature>
<keyword evidence="6" id="KW-0050">Antiport</keyword>
<evidence type="ECO:0000256" key="3">
    <source>
        <dbReference type="ARBA" id="ARBA00010199"/>
    </source>
</evidence>
<keyword evidence="9 14" id="KW-1133">Transmembrane helix</keyword>